<gene>
    <name evidence="1" type="ORF">PSON_ATCC_30995.1.T1010006</name>
</gene>
<evidence type="ECO:0000313" key="2">
    <source>
        <dbReference type="Proteomes" id="UP000692954"/>
    </source>
</evidence>
<dbReference type="EMBL" id="CAJJDN010000101">
    <property type="protein sequence ID" value="CAD8112461.1"/>
    <property type="molecule type" value="Genomic_DNA"/>
</dbReference>
<name>A0A8S1QC68_9CILI</name>
<keyword evidence="2" id="KW-1185">Reference proteome</keyword>
<comment type="caution">
    <text evidence="1">The sequence shown here is derived from an EMBL/GenBank/DDBJ whole genome shotgun (WGS) entry which is preliminary data.</text>
</comment>
<reference evidence="1" key="1">
    <citation type="submission" date="2021-01" db="EMBL/GenBank/DDBJ databases">
        <authorList>
            <consortium name="Genoscope - CEA"/>
            <person name="William W."/>
        </authorList>
    </citation>
    <scope>NUCLEOTIDE SEQUENCE</scope>
</reference>
<evidence type="ECO:0000313" key="1">
    <source>
        <dbReference type="EMBL" id="CAD8112461.1"/>
    </source>
</evidence>
<sequence>MGQQIDTLQQDDEKGNIIGWCRETIEKLNEKFFWRKQHEDGDQKIVKYQWIWHYLKVKLMMKNGNRHILYNQDIQYIVIMLFMVECNNYRNFKG</sequence>
<accession>A0A8S1QC68</accession>
<dbReference type="AlphaFoldDB" id="A0A8S1QC68"/>
<dbReference type="Proteomes" id="UP000692954">
    <property type="component" value="Unassembled WGS sequence"/>
</dbReference>
<proteinExistence type="predicted"/>
<protein>
    <submittedName>
        <fullName evidence="1">Uncharacterized protein</fullName>
    </submittedName>
</protein>
<organism evidence="1 2">
    <name type="scientific">Paramecium sonneborni</name>
    <dbReference type="NCBI Taxonomy" id="65129"/>
    <lineage>
        <taxon>Eukaryota</taxon>
        <taxon>Sar</taxon>
        <taxon>Alveolata</taxon>
        <taxon>Ciliophora</taxon>
        <taxon>Intramacronucleata</taxon>
        <taxon>Oligohymenophorea</taxon>
        <taxon>Peniculida</taxon>
        <taxon>Parameciidae</taxon>
        <taxon>Paramecium</taxon>
    </lineage>
</organism>